<organism evidence="4 5">
    <name type="scientific">Ustilaginoidea virens</name>
    <name type="common">Rice false smut fungus</name>
    <name type="synonym">Villosiclava virens</name>
    <dbReference type="NCBI Taxonomy" id="1159556"/>
    <lineage>
        <taxon>Eukaryota</taxon>
        <taxon>Fungi</taxon>
        <taxon>Dikarya</taxon>
        <taxon>Ascomycota</taxon>
        <taxon>Pezizomycotina</taxon>
        <taxon>Sordariomycetes</taxon>
        <taxon>Hypocreomycetidae</taxon>
        <taxon>Hypocreales</taxon>
        <taxon>Clavicipitaceae</taxon>
        <taxon>Ustilaginoidea</taxon>
    </lineage>
</organism>
<accession>A0A8E5MKI4</accession>
<feature type="compositionally biased region" description="Pro residues" evidence="1">
    <location>
        <begin position="145"/>
        <end position="166"/>
    </location>
</feature>
<evidence type="ECO:0000259" key="3">
    <source>
        <dbReference type="Pfam" id="PF22799"/>
    </source>
</evidence>
<dbReference type="InterPro" id="IPR054508">
    <property type="entry name" value="PIR1-like_C"/>
</dbReference>
<gene>
    <name evidence="4" type="ORF">UV8b_07152</name>
</gene>
<feature type="region of interest" description="Disordered" evidence="1">
    <location>
        <begin position="143"/>
        <end position="170"/>
    </location>
</feature>
<evidence type="ECO:0000313" key="5">
    <source>
        <dbReference type="Proteomes" id="UP000027002"/>
    </source>
</evidence>
<keyword evidence="5" id="KW-1185">Reference proteome</keyword>
<dbReference type="PANTHER" id="PTHR39613">
    <property type="entry name" value="ANCHORED CELL WALL PROTEIN, PUTATIVE (AFU_ORTHOLOGUE AFUA_4G08960)-RELATED"/>
    <property type="match status" value="1"/>
</dbReference>
<protein>
    <recommendedName>
        <fullName evidence="6">GPI anchored cell wall protein</fullName>
    </recommendedName>
</protein>
<dbReference type="PANTHER" id="PTHR39613:SF1">
    <property type="entry name" value="ANCHORED CELL WALL PROTEIN, PUTATIVE (AFU_ORTHOLOGUE AFUA_4G08960)-RELATED"/>
    <property type="match status" value="1"/>
</dbReference>
<dbReference type="Proteomes" id="UP000027002">
    <property type="component" value="Chromosome 6"/>
</dbReference>
<proteinExistence type="predicted"/>
<sequence>MLSLLLGAGVAGAAVIRAPGCDFQMQAAGPHQGPVGQLSSGQARFGDMAPATFRIDQGRIWDAKGNGCWWTPPTGVLQCDKNQDAAPGFSVGCDGAVSFNGQTTFYQCATGDGNQWNIYLYADQGMDCGQVSLAAGGCRAQCEPSPAPSPAPAPAPAPAPPAPSPRECPASLDGPYEFPHLIVPVDKSRPDDAPGTSYFGTVSPTVSSLFNFDIPAADQGKTCTLVFLFPTQSQLTTSSYTFSGDGSVDFSMLDGPASQGTTTWNNQPGKKTDYGSVAVAPGHSYSVATFPCPAGQTVAFKMEGCGDTDLRYFQDYNPSPIGLYITKC</sequence>
<dbReference type="InterPro" id="IPR018620">
    <property type="entry name" value="Ubiquitin3-bd_protein_But2_C"/>
</dbReference>
<evidence type="ECO:0000313" key="4">
    <source>
        <dbReference type="EMBL" id="QUC22911.1"/>
    </source>
</evidence>
<dbReference type="KEGG" id="uvi:66067929"/>
<dbReference type="EMBL" id="CP072758">
    <property type="protein sequence ID" value="QUC22911.1"/>
    <property type="molecule type" value="Genomic_DNA"/>
</dbReference>
<feature type="domain" description="Ubiquitin 3 binding protein But2 C-terminal" evidence="2">
    <location>
        <begin position="177"/>
        <end position="318"/>
    </location>
</feature>
<dbReference type="GeneID" id="66067929"/>
<dbReference type="RefSeq" id="XP_043000584.1">
    <property type="nucleotide sequence ID" value="XM_043144649.1"/>
</dbReference>
<dbReference type="AlphaFoldDB" id="A0A8E5MKI4"/>
<dbReference type="OrthoDB" id="4657524at2759"/>
<dbReference type="Pfam" id="PF09792">
    <property type="entry name" value="But2"/>
    <property type="match status" value="1"/>
</dbReference>
<evidence type="ECO:0008006" key="6">
    <source>
        <dbReference type="Google" id="ProtNLM"/>
    </source>
</evidence>
<evidence type="ECO:0000256" key="1">
    <source>
        <dbReference type="SAM" id="MobiDB-lite"/>
    </source>
</evidence>
<feature type="domain" description="Cell wall mannoprotein PIR1-like C-terminal" evidence="3">
    <location>
        <begin position="58"/>
        <end position="131"/>
    </location>
</feature>
<dbReference type="Pfam" id="PF22799">
    <property type="entry name" value="PIR1-like_C"/>
    <property type="match status" value="1"/>
</dbReference>
<evidence type="ECO:0000259" key="2">
    <source>
        <dbReference type="Pfam" id="PF09792"/>
    </source>
</evidence>
<name>A0A8E5MKI4_USTVR</name>
<reference evidence="4" key="1">
    <citation type="submission" date="2020-03" db="EMBL/GenBank/DDBJ databases">
        <title>A mixture of massive structural variations and highly conserved coding sequences in Ustilaginoidea virens genome.</title>
        <authorList>
            <person name="Zhang K."/>
            <person name="Zhao Z."/>
            <person name="Zhang Z."/>
            <person name="Li Y."/>
            <person name="Hsiang T."/>
            <person name="Sun W."/>
        </authorList>
    </citation>
    <scope>NUCLEOTIDE SEQUENCE</scope>
    <source>
        <strain evidence="4">UV-8b</strain>
    </source>
</reference>